<organism evidence="1 2">
    <name type="scientific">Escherichia coli</name>
    <dbReference type="NCBI Taxonomy" id="562"/>
    <lineage>
        <taxon>Bacteria</taxon>
        <taxon>Pseudomonadati</taxon>
        <taxon>Pseudomonadota</taxon>
        <taxon>Gammaproteobacteria</taxon>
        <taxon>Enterobacterales</taxon>
        <taxon>Enterobacteriaceae</taxon>
        <taxon>Escherichia</taxon>
    </lineage>
</organism>
<dbReference type="Proteomes" id="UP000711811">
    <property type="component" value="Unassembled WGS sequence"/>
</dbReference>
<reference evidence="1" key="1">
    <citation type="submission" date="2020-02" db="EMBL/GenBank/DDBJ databases">
        <authorList>
            <person name="Ashton P.M."/>
            <person name="Dallman T."/>
            <person name="Nair S."/>
            <person name="De Pinna E."/>
            <person name="Peters T."/>
            <person name="Grant K."/>
        </authorList>
    </citation>
    <scope>NUCLEOTIDE SEQUENCE</scope>
    <source>
        <strain evidence="1">93335</strain>
    </source>
</reference>
<sequence length="261" mass="30111">MYIFELTKPGNWLESEDKEWSWKIERLLDHLEFAFYEANVALNLFMQQQNNQIEQQGVSQLQWEKEMQERRTIETLVREELGLSPFENPENIQFEVDARFKREKWSSGEIPRSHKHCVIFIYAKSFLYSLDTIDKFIKVISNEPYAPESIKALHDQIGKDFPDLRGVRNSTQHLEDRARGLGAGREPKPLNLQPISNTFINAPQGALILNNLNGTKFGSTMSDGHYGEVDISPESLSKMQSIVQGVLDSFKWVGNQQHLPS</sequence>
<protein>
    <submittedName>
        <fullName evidence="1">Uncharacterized protein</fullName>
    </submittedName>
</protein>
<dbReference type="EMBL" id="AATCLQ010000055">
    <property type="protein sequence ID" value="EFJ6484167.1"/>
    <property type="molecule type" value="Genomic_DNA"/>
</dbReference>
<dbReference type="RefSeq" id="WP_000275196.1">
    <property type="nucleotide sequence ID" value="NZ_CABWJG010000047.1"/>
</dbReference>
<name>A0AAN3KX67_ECOLX</name>
<comment type="caution">
    <text evidence="1">The sequence shown here is derived from an EMBL/GenBank/DDBJ whole genome shotgun (WGS) entry which is preliminary data.</text>
</comment>
<accession>A0AAN3KX67</accession>
<evidence type="ECO:0000313" key="1">
    <source>
        <dbReference type="EMBL" id="EFJ6484167.1"/>
    </source>
</evidence>
<dbReference type="AlphaFoldDB" id="A0AAN3KX67"/>
<evidence type="ECO:0000313" key="2">
    <source>
        <dbReference type="Proteomes" id="UP000711811"/>
    </source>
</evidence>
<proteinExistence type="predicted"/>
<gene>
    <name evidence="1" type="ORF">A2J79_004587</name>
</gene>